<keyword evidence="3" id="KW-1185">Reference proteome</keyword>
<evidence type="ECO:0000313" key="2">
    <source>
        <dbReference type="EMBL" id="CCM06937.1"/>
    </source>
</evidence>
<gene>
    <name evidence="2" type="ORF">FIBRA_09251</name>
</gene>
<sequence>MPAERNNHARTNNADPTTPRRPLAPAGDSNTPTTEIQRASTPYPSHLQVLEGRFNAGIIEAPTPIRPTSSLPYHSDSGDSSMEFLNEGGFCYPFTPIPNVTHRPFLIPGSSNSSHVDNVVLHQFPGPLEISHNTSDTTPGSYHIAPLQITPSQLLVGNSSSPNPDSPIAASTDSPGMPPLASDISTSGSLNYPPSPNLHLLAEVSEYVTASKGHSDNPQEFLLWRSIPFDTSTPVQDINPLERIMPYFPGAYAQSLSRPPMGVPIPLNPAFGLRRISVTTADALRIAEPVGDLTNMDWEEDTWEYLLTREDSLLESLWASLQDIRDPGVTDEIDHF</sequence>
<accession>J7RH87</accession>
<dbReference type="GeneID" id="24101837"/>
<protein>
    <submittedName>
        <fullName evidence="2">Uncharacterized protein</fullName>
    </submittedName>
</protein>
<dbReference type="AlphaFoldDB" id="J7RH87"/>
<dbReference type="HOGENOM" id="CLU_049341_0_0_1"/>
<dbReference type="InParanoid" id="J7RH87"/>
<name>J7RH87_9APHY</name>
<dbReference type="RefSeq" id="XP_012176958.1">
    <property type="nucleotide sequence ID" value="XM_012321568.1"/>
</dbReference>
<organism evidence="2 3">
    <name type="scientific">Fibroporia radiculosa</name>
    <dbReference type="NCBI Taxonomy" id="599839"/>
    <lineage>
        <taxon>Eukaryota</taxon>
        <taxon>Fungi</taxon>
        <taxon>Dikarya</taxon>
        <taxon>Basidiomycota</taxon>
        <taxon>Agaricomycotina</taxon>
        <taxon>Agaricomycetes</taxon>
        <taxon>Polyporales</taxon>
        <taxon>Fibroporiaceae</taxon>
        <taxon>Fibroporia</taxon>
    </lineage>
</organism>
<feature type="compositionally biased region" description="Polar residues" evidence="1">
    <location>
        <begin position="28"/>
        <end position="43"/>
    </location>
</feature>
<feature type="compositionally biased region" description="Polar residues" evidence="1">
    <location>
        <begin position="155"/>
        <end position="174"/>
    </location>
</feature>
<evidence type="ECO:0000256" key="1">
    <source>
        <dbReference type="SAM" id="MobiDB-lite"/>
    </source>
</evidence>
<proteinExistence type="predicted"/>
<reference evidence="2 3" key="1">
    <citation type="journal article" date="2012" name="Appl. Environ. Microbiol.">
        <title>Short-read sequencing for genomic analysis of the brown rot fungus Fibroporia radiculosa.</title>
        <authorList>
            <person name="Tang J.D."/>
            <person name="Perkins A.D."/>
            <person name="Sonstegard T.S."/>
            <person name="Schroeder S.G."/>
            <person name="Burgess S.C."/>
            <person name="Diehl S.V."/>
        </authorList>
    </citation>
    <scope>NUCLEOTIDE SEQUENCE [LARGE SCALE GENOMIC DNA]</scope>
    <source>
        <strain evidence="2 3">TFFH 294</strain>
    </source>
</reference>
<evidence type="ECO:0000313" key="3">
    <source>
        <dbReference type="Proteomes" id="UP000006352"/>
    </source>
</evidence>
<feature type="region of interest" description="Disordered" evidence="1">
    <location>
        <begin position="155"/>
        <end position="188"/>
    </location>
</feature>
<feature type="region of interest" description="Disordered" evidence="1">
    <location>
        <begin position="1"/>
        <end position="44"/>
    </location>
</feature>
<dbReference type="EMBL" id="HE797577">
    <property type="protein sequence ID" value="CCM06937.1"/>
    <property type="molecule type" value="Genomic_DNA"/>
</dbReference>
<dbReference type="Proteomes" id="UP000006352">
    <property type="component" value="Unassembled WGS sequence"/>
</dbReference>